<organism evidence="1 2">
    <name type="scientific">Rheinheimera muenzenbergensis</name>
    <dbReference type="NCBI Taxonomy" id="1193628"/>
    <lineage>
        <taxon>Bacteria</taxon>
        <taxon>Pseudomonadati</taxon>
        <taxon>Pseudomonadota</taxon>
        <taxon>Gammaproteobacteria</taxon>
        <taxon>Chromatiales</taxon>
        <taxon>Chromatiaceae</taxon>
        <taxon>Rheinheimera</taxon>
    </lineage>
</organism>
<name>A0ABU8C9S0_9GAMM</name>
<dbReference type="EMBL" id="JALAAR010000011">
    <property type="protein sequence ID" value="MEH8018277.1"/>
    <property type="molecule type" value="Genomic_DNA"/>
</dbReference>
<evidence type="ECO:0000313" key="1">
    <source>
        <dbReference type="EMBL" id="MEH8018277.1"/>
    </source>
</evidence>
<dbReference type="RefSeq" id="WP_335736683.1">
    <property type="nucleotide sequence ID" value="NZ_JALAAR010000011.1"/>
</dbReference>
<dbReference type="Proteomes" id="UP001375382">
    <property type="component" value="Unassembled WGS sequence"/>
</dbReference>
<proteinExistence type="predicted"/>
<accession>A0ABU8C9S0</accession>
<dbReference type="PROSITE" id="PS51257">
    <property type="entry name" value="PROKAR_LIPOPROTEIN"/>
    <property type="match status" value="1"/>
</dbReference>
<sequence length="144" mass="15804">MKNVLVITLMSAVLMGCTSTTSMSLKEKDEVYSKYVADENLSAEDKVSGFKLSGWKSLSDSYLIVTAAHNKDYLIETKSTCFGLNNQSEIKLNRSSDFAISIVGDSISSVDETTGKCFISSIYPITREQRQYLVGVGRTAKSES</sequence>
<keyword evidence="2" id="KW-1185">Reference proteome</keyword>
<comment type="caution">
    <text evidence="1">The sequence shown here is derived from an EMBL/GenBank/DDBJ whole genome shotgun (WGS) entry which is preliminary data.</text>
</comment>
<evidence type="ECO:0000313" key="2">
    <source>
        <dbReference type="Proteomes" id="UP001375382"/>
    </source>
</evidence>
<reference evidence="1 2" key="1">
    <citation type="journal article" date="2023" name="Ecotoxicol. Environ. Saf.">
        <title>Mercury remediation potential of mercury-resistant strain Rheinheimera metallidurans sp. nov. isolated from a municipal waste dumping site.</title>
        <authorList>
            <person name="Yadav V."/>
            <person name="Manjhi A."/>
            <person name="Vadakedath N."/>
        </authorList>
    </citation>
    <scope>NUCLEOTIDE SEQUENCE [LARGE SCALE GENOMIC DNA]</scope>
    <source>
        <strain evidence="1 2">E-49</strain>
    </source>
</reference>
<gene>
    <name evidence="1" type="ORF">MN202_13630</name>
</gene>
<dbReference type="InterPro" id="IPR045500">
    <property type="entry name" value="DUF6491"/>
</dbReference>
<dbReference type="Pfam" id="PF20101">
    <property type="entry name" value="DUF6491"/>
    <property type="match status" value="1"/>
</dbReference>
<protein>
    <submittedName>
        <fullName evidence="1">DUF6491 family protein</fullName>
    </submittedName>
</protein>